<keyword evidence="3" id="KW-1185">Reference proteome</keyword>
<feature type="domain" description="PIN" evidence="1">
    <location>
        <begin position="37"/>
        <end position="159"/>
    </location>
</feature>
<evidence type="ECO:0000313" key="3">
    <source>
        <dbReference type="Proteomes" id="UP000287166"/>
    </source>
</evidence>
<name>A0A401GC19_9APHY</name>
<proteinExistence type="predicted"/>
<evidence type="ECO:0000259" key="1">
    <source>
        <dbReference type="SMART" id="SM00670"/>
    </source>
</evidence>
<dbReference type="EMBL" id="BFAD01000002">
    <property type="protein sequence ID" value="GBE79673.1"/>
    <property type="molecule type" value="Genomic_DNA"/>
</dbReference>
<dbReference type="SUPFAM" id="SSF88723">
    <property type="entry name" value="PIN domain-like"/>
    <property type="match status" value="1"/>
</dbReference>
<dbReference type="GO" id="GO:0004540">
    <property type="term" value="F:RNA nuclease activity"/>
    <property type="evidence" value="ECO:0007669"/>
    <property type="project" value="UniProtKB-ARBA"/>
</dbReference>
<evidence type="ECO:0000313" key="2">
    <source>
        <dbReference type="EMBL" id="GBE79673.1"/>
    </source>
</evidence>
<dbReference type="Proteomes" id="UP000287166">
    <property type="component" value="Unassembled WGS sequence"/>
</dbReference>
<dbReference type="InterPro" id="IPR029060">
    <property type="entry name" value="PIN-like_dom_sf"/>
</dbReference>
<dbReference type="OrthoDB" id="2017974at2759"/>
<reference evidence="2 3" key="1">
    <citation type="journal article" date="2018" name="Sci. Rep.">
        <title>Genome sequence of the cauliflower mushroom Sparassis crispa (Hanabiratake) and its association with beneficial usage.</title>
        <authorList>
            <person name="Kiyama R."/>
            <person name="Furutani Y."/>
            <person name="Kawaguchi K."/>
            <person name="Nakanishi T."/>
        </authorList>
    </citation>
    <scope>NUCLEOTIDE SEQUENCE [LARGE SCALE GENOMIC DNA]</scope>
</reference>
<dbReference type="GeneID" id="38776590"/>
<organism evidence="2 3">
    <name type="scientific">Sparassis crispa</name>
    <dbReference type="NCBI Taxonomy" id="139825"/>
    <lineage>
        <taxon>Eukaryota</taxon>
        <taxon>Fungi</taxon>
        <taxon>Dikarya</taxon>
        <taxon>Basidiomycota</taxon>
        <taxon>Agaricomycotina</taxon>
        <taxon>Agaricomycetes</taxon>
        <taxon>Polyporales</taxon>
        <taxon>Sparassidaceae</taxon>
        <taxon>Sparassis</taxon>
    </lineage>
</organism>
<dbReference type="RefSeq" id="XP_027610586.1">
    <property type="nucleotide sequence ID" value="XM_027754785.1"/>
</dbReference>
<dbReference type="Gene3D" id="3.40.50.1010">
    <property type="entry name" value="5'-nuclease"/>
    <property type="match status" value="1"/>
</dbReference>
<dbReference type="STRING" id="139825.A0A401GC19"/>
<dbReference type="CDD" id="cd18727">
    <property type="entry name" value="PIN_Swt1-like"/>
    <property type="match status" value="1"/>
</dbReference>
<comment type="caution">
    <text evidence="2">The sequence shown here is derived from an EMBL/GenBank/DDBJ whole genome shotgun (WGS) entry which is preliminary data.</text>
</comment>
<dbReference type="AlphaFoldDB" id="A0A401GC19"/>
<accession>A0A401GC19</accession>
<dbReference type="InterPro" id="IPR002716">
    <property type="entry name" value="PIN_dom"/>
</dbReference>
<dbReference type="InterPro" id="IPR052626">
    <property type="entry name" value="SWT1_Regulator"/>
</dbReference>
<protein>
    <recommendedName>
        <fullName evidence="1">PIN domain-containing protein</fullName>
    </recommendedName>
</protein>
<dbReference type="InParanoid" id="A0A401GC19"/>
<dbReference type="PANTHER" id="PTHR16161">
    <property type="entry name" value="TRANSCRIPTIONAL PROTEIN SWT1"/>
    <property type="match status" value="1"/>
</dbReference>
<dbReference type="Pfam" id="PF13638">
    <property type="entry name" value="PIN_4"/>
    <property type="match status" value="1"/>
</dbReference>
<sequence>MATIMARYNQNDDTLQRIDEVANEDVRMKDAFVPDAVYLVVDTNILLHYLAVLSRFSEDIEAHAFPVLIIVPNVVISELDGLKKREELLWFASTASTWLLEKVKGRKSVKVQARRETCDTPIADSDYARKNDLLIYDCCAFFRTKGNVVLLSADKNLCITCLANGIPSVRPSIQRWSSRELARSLLAELNYSHDVSYFRGHEDASNFRPSRTLDVHRRLTAAPVQEDEDGMDIDDDGAAGDSKEDFIPTHALDSLHMQVIDHFAIVLKDVALRVRTATGDLAPPSQSQHAPKYRQKDFRAWTIGDCLEYLDAKKRLGVSRPSLRVFLLRRNEDRGWRRGQDWSRQDWTNSLEALEDVGTVFEDGFVLNSLAALRPEVQNIFNTPMRPTGL</sequence>
<dbReference type="GO" id="GO:0005634">
    <property type="term" value="C:nucleus"/>
    <property type="evidence" value="ECO:0007669"/>
    <property type="project" value="TreeGrafter"/>
</dbReference>
<gene>
    <name evidence="2" type="ORF">SCP_0208730</name>
</gene>
<dbReference type="SMART" id="SM00670">
    <property type="entry name" value="PINc"/>
    <property type="match status" value="1"/>
</dbReference>
<dbReference type="PANTHER" id="PTHR16161:SF0">
    <property type="entry name" value="TRANSCRIPTIONAL PROTEIN SWT1"/>
    <property type="match status" value="1"/>
</dbReference>